<accession>U4L0P4</accession>
<sequence>MIACPLASSGSRSDIDVLGAFHEPYSRRRLSPFLFAALNTIVRVQSLDRLVPNPVPFAGI</sequence>
<name>U4L0P4_PYROM</name>
<organism evidence="1 2">
    <name type="scientific">Pyronema omphalodes (strain CBS 100304)</name>
    <name type="common">Pyronema confluens</name>
    <dbReference type="NCBI Taxonomy" id="1076935"/>
    <lineage>
        <taxon>Eukaryota</taxon>
        <taxon>Fungi</taxon>
        <taxon>Dikarya</taxon>
        <taxon>Ascomycota</taxon>
        <taxon>Pezizomycotina</taxon>
        <taxon>Pezizomycetes</taxon>
        <taxon>Pezizales</taxon>
        <taxon>Pyronemataceae</taxon>
        <taxon>Pyronema</taxon>
    </lineage>
</organism>
<proteinExistence type="predicted"/>
<evidence type="ECO:0000313" key="1">
    <source>
        <dbReference type="EMBL" id="CCX07778.1"/>
    </source>
</evidence>
<gene>
    <name evidence="1" type="ORF">PCON_07367</name>
</gene>
<protein>
    <submittedName>
        <fullName evidence="1">Uncharacterized protein</fullName>
    </submittedName>
</protein>
<dbReference type="EMBL" id="HF935375">
    <property type="protein sequence ID" value="CCX07778.1"/>
    <property type="molecule type" value="Genomic_DNA"/>
</dbReference>
<keyword evidence="2" id="KW-1185">Reference proteome</keyword>
<evidence type="ECO:0000313" key="2">
    <source>
        <dbReference type="Proteomes" id="UP000018144"/>
    </source>
</evidence>
<dbReference type="Proteomes" id="UP000018144">
    <property type="component" value="Unassembled WGS sequence"/>
</dbReference>
<reference evidence="1 2" key="1">
    <citation type="journal article" date="2013" name="PLoS Genet.">
        <title>The genome and development-dependent transcriptomes of Pyronema confluens: a window into fungal evolution.</title>
        <authorList>
            <person name="Traeger S."/>
            <person name="Altegoer F."/>
            <person name="Freitag M."/>
            <person name="Gabaldon T."/>
            <person name="Kempken F."/>
            <person name="Kumar A."/>
            <person name="Marcet-Houben M."/>
            <person name="Poggeler S."/>
            <person name="Stajich J.E."/>
            <person name="Nowrousian M."/>
        </authorList>
    </citation>
    <scope>NUCLEOTIDE SEQUENCE [LARGE SCALE GENOMIC DNA]</scope>
    <source>
        <strain evidence="2">CBS 100304</strain>
        <tissue evidence="1">Vegetative mycelium</tissue>
    </source>
</reference>
<dbReference type="AlphaFoldDB" id="U4L0P4"/>